<feature type="region of interest" description="Disordered" evidence="1">
    <location>
        <begin position="360"/>
        <end position="505"/>
    </location>
</feature>
<dbReference type="GO" id="GO:0051754">
    <property type="term" value="P:meiotic sister chromatid cohesion, centromeric"/>
    <property type="evidence" value="ECO:0007669"/>
    <property type="project" value="TreeGrafter"/>
</dbReference>
<dbReference type="GeneID" id="105909562"/>
<dbReference type="CTD" id="567931"/>
<dbReference type="RefSeq" id="XP_031437283.1">
    <property type="nucleotide sequence ID" value="XM_031581423.2"/>
</dbReference>
<dbReference type="Pfam" id="PF08311">
    <property type="entry name" value="Mad3_BUB1_I"/>
    <property type="match status" value="1"/>
</dbReference>
<dbReference type="Gene3D" id="1.10.510.10">
    <property type="entry name" value="Transferase(Phosphotransferase) domain 1"/>
    <property type="match status" value="1"/>
</dbReference>
<keyword evidence="4 5" id="KW-0808">Transferase</keyword>
<evidence type="ECO:0000313" key="5">
    <source>
        <dbReference type="RefSeq" id="XP_031437283.1"/>
    </source>
</evidence>
<feature type="compositionally biased region" description="Basic and acidic residues" evidence="1">
    <location>
        <begin position="476"/>
        <end position="487"/>
    </location>
</feature>
<feature type="domain" description="BUB1 N-terminal" evidence="2">
    <location>
        <begin position="19"/>
        <end position="178"/>
    </location>
</feature>
<evidence type="ECO:0000259" key="2">
    <source>
        <dbReference type="PROSITE" id="PS51489"/>
    </source>
</evidence>
<keyword evidence="3" id="KW-1185">Reference proteome</keyword>
<sequence>MPLERNVSLQATEQQKQAFELELRMYDGDDPLDVWDRYIKWIEHSNAKSNLGAVLERAVQQFVDEKKFYDDPRYVDIWIKLAQNSTQPLNMFSYMQNQGIGVQQAALYTAWSDALEMQGDLQQAEIIFLEGLKSGARPLDELQRHYRTFQSRLSGLAHRADVTQEKKDLELQLPSTVGRRTRRNRRVLASVNTEEGSSAGHSSTTDYQPSTSGLIQSMSVSVFDESQARSVEPAVIDAKENQSMWQKTDNMMCSSGDVTPQSGPGATHTQNTEEPPHASDDVPLAPEQGSTTNQCEDQQRVQSMFCKELLFRGPMEFCFEELRAERYFASTRQKLRDKQMYLGKEKERLSQLIEQRLQAKSTLGQEHSQEKFKPFKVDNGSANPATESGPPGENAPRRNDEVFLLPGETAASERPSPRPTAADVQPKPFAVFDENSPSGLPLETFSAPAPAPSHHKSLKLPMPTLRTRGSPSDPPVAERDSKDRTLSEEAIINSHRNKTLSRSPDDTYDFAHAAVLVSTPFGGVRGQSEGGVTDKPQGSCPNTTPQTPTEPTEASKLSPILEVSQEWRSISAVPRQPDHSVGSASSASVVMEPVVMEPVPDEDDMELQETAAPPEAQPTDPCSLEVRRRLLHEIGLRNLPNLHPEPGPLPSTILGLRLGDQLLHYLMKMSNLEDYYLLPPDEQCTVLKVERCPVPWDFYICSQLNARLPADTQGHFLNESSCFLFEDGCVTLWTVPREFTLAEITADTDDKPLVAHLALRLVEMVRRMHTCHLVHGALRPHSLIFYPSPTDSDLEHAVVMAIDFSSSLDLKFQPEVQSVGLLSNAAEFISQGLLLPTSSPYQLDLLGVAETVHLMLFKRRLEVAKTETGWRLADTAETSEGSLHAIWHKFFQKILNSGEKSATSVLTELHEDLRDYIENVVGFYKITSNII</sequence>
<feature type="compositionally biased region" description="Polar residues" evidence="1">
    <location>
        <begin position="250"/>
        <end position="273"/>
    </location>
</feature>
<evidence type="ECO:0000313" key="4">
    <source>
        <dbReference type="RefSeq" id="XP_031437282.1"/>
    </source>
</evidence>
<feature type="compositionally biased region" description="Basic and acidic residues" evidence="1">
    <location>
        <begin position="367"/>
        <end position="376"/>
    </location>
</feature>
<dbReference type="PANTHER" id="PTHR14030">
    <property type="entry name" value="MITOTIC CHECKPOINT SERINE/THREONINE-PROTEIN KINASE BUB1"/>
    <property type="match status" value="1"/>
</dbReference>
<dbReference type="InterPro" id="IPR015661">
    <property type="entry name" value="Bub1/Mad3"/>
</dbReference>
<dbReference type="GO" id="GO:0007094">
    <property type="term" value="P:mitotic spindle assembly checkpoint signaling"/>
    <property type="evidence" value="ECO:0007669"/>
    <property type="project" value="InterPro"/>
</dbReference>
<proteinExistence type="predicted"/>
<dbReference type="RefSeq" id="XP_031437282.1">
    <property type="nucleotide sequence ID" value="XM_031581422.2"/>
</dbReference>
<feature type="compositionally biased region" description="Low complexity" evidence="1">
    <location>
        <begin position="541"/>
        <end position="552"/>
    </location>
</feature>
<dbReference type="AlphaFoldDB" id="A0A6P8GDN4"/>
<dbReference type="PANTHER" id="PTHR14030:SF25">
    <property type="entry name" value="MITOTIC CHECKPOINT SERINE_THREONINE-PROTEIN KINASE BUB1 BETA"/>
    <property type="match status" value="1"/>
</dbReference>
<dbReference type="RefSeq" id="XP_031437284.1">
    <property type="nucleotide sequence ID" value="XM_031581424.2"/>
</dbReference>
<dbReference type="PROSITE" id="PS51489">
    <property type="entry name" value="BUB1_N"/>
    <property type="match status" value="1"/>
</dbReference>
<protein>
    <submittedName>
        <fullName evidence="4 5">Mitotic checkpoint serine/threonine-protein kinase BUB1 beta</fullName>
    </submittedName>
</protein>
<reference evidence="4 5" key="1">
    <citation type="submission" date="2025-04" db="UniProtKB">
        <authorList>
            <consortium name="RefSeq"/>
        </authorList>
    </citation>
    <scope>IDENTIFICATION</scope>
</reference>
<dbReference type="Gene3D" id="1.25.40.430">
    <property type="match status" value="1"/>
</dbReference>
<name>A0A6P8GDN4_CLUHA</name>
<evidence type="ECO:0000256" key="1">
    <source>
        <dbReference type="SAM" id="MobiDB-lite"/>
    </source>
</evidence>
<keyword evidence="4 5" id="KW-0418">Kinase</keyword>
<dbReference type="GO" id="GO:0004672">
    <property type="term" value="F:protein kinase activity"/>
    <property type="evidence" value="ECO:0007669"/>
    <property type="project" value="TreeGrafter"/>
</dbReference>
<dbReference type="GeneTree" id="ENSGT00940000158912"/>
<feature type="region of interest" description="Disordered" evidence="1">
    <location>
        <begin position="177"/>
        <end position="211"/>
    </location>
</feature>
<dbReference type="Proteomes" id="UP000515152">
    <property type="component" value="Chromosome 15"/>
</dbReference>
<feature type="region of interest" description="Disordered" evidence="1">
    <location>
        <begin position="524"/>
        <end position="556"/>
    </location>
</feature>
<dbReference type="InterPro" id="IPR013212">
    <property type="entry name" value="Mad3/Bub1_I"/>
</dbReference>
<gene>
    <name evidence="4 5 6" type="primary">bub1ba</name>
</gene>
<feature type="compositionally biased region" description="Polar residues" evidence="1">
    <location>
        <begin position="190"/>
        <end position="211"/>
    </location>
</feature>
<dbReference type="OrthoDB" id="248495at2759"/>
<accession>A0A6P8GDN4</accession>
<evidence type="ECO:0000313" key="6">
    <source>
        <dbReference type="RefSeq" id="XP_031437284.1"/>
    </source>
</evidence>
<dbReference type="KEGG" id="char:105909562"/>
<evidence type="ECO:0000313" key="3">
    <source>
        <dbReference type="Proteomes" id="UP000515152"/>
    </source>
</evidence>
<feature type="region of interest" description="Disordered" evidence="1">
    <location>
        <begin position="250"/>
        <end position="296"/>
    </location>
</feature>
<dbReference type="SMART" id="SM00777">
    <property type="entry name" value="Mad3_BUB1_I"/>
    <property type="match status" value="1"/>
</dbReference>
<dbReference type="GO" id="GO:0005634">
    <property type="term" value="C:nucleus"/>
    <property type="evidence" value="ECO:0007669"/>
    <property type="project" value="TreeGrafter"/>
</dbReference>
<organism evidence="3 5">
    <name type="scientific">Clupea harengus</name>
    <name type="common">Atlantic herring</name>
    <dbReference type="NCBI Taxonomy" id="7950"/>
    <lineage>
        <taxon>Eukaryota</taxon>
        <taxon>Metazoa</taxon>
        <taxon>Chordata</taxon>
        <taxon>Craniata</taxon>
        <taxon>Vertebrata</taxon>
        <taxon>Euteleostomi</taxon>
        <taxon>Actinopterygii</taxon>
        <taxon>Neopterygii</taxon>
        <taxon>Teleostei</taxon>
        <taxon>Clupei</taxon>
        <taxon>Clupeiformes</taxon>
        <taxon>Clupeoidei</taxon>
        <taxon>Clupeidae</taxon>
        <taxon>Clupea</taxon>
    </lineage>
</organism>